<dbReference type="GO" id="GO:0009236">
    <property type="term" value="P:cobalamin biosynthetic process"/>
    <property type="evidence" value="ECO:0007669"/>
    <property type="project" value="UniProtKB-KW"/>
</dbReference>
<evidence type="ECO:0000259" key="10">
    <source>
        <dbReference type="Pfam" id="PF00155"/>
    </source>
</evidence>
<comment type="cofactor">
    <cofactor evidence="1">
        <name>pyridoxal 5'-phosphate</name>
        <dbReference type="ChEBI" id="CHEBI:597326"/>
    </cofactor>
</comment>
<evidence type="ECO:0000256" key="1">
    <source>
        <dbReference type="ARBA" id="ARBA00001933"/>
    </source>
</evidence>
<evidence type="ECO:0000256" key="9">
    <source>
        <dbReference type="ARBA" id="ARBA00048531"/>
    </source>
</evidence>
<comment type="function">
    <text evidence="2">Decarboxylates L-threonine-O-3-phosphate to yield (R)-1-amino-2-propanol O-2-phosphate, the precursor for the linkage between the nucleotide loop and the corrin ring in cobalamin.</text>
</comment>
<evidence type="ECO:0000256" key="8">
    <source>
        <dbReference type="ARBA" id="ARBA00029996"/>
    </source>
</evidence>
<sequence length="353" mass="40835">MNWPAHGANPRYIYKAMNLPLPEKIVDLSANINPLGPPQILKEIWFDLFSDIAEYPDPEAASLRGMIASKEGLEEEMVMVANGGAELIALLGRLFARKKILIIQPTFSEYEQACRANHCDIVYHFLDENWQYSLNELPLNEVEAVFLCNPNNPTGVCFSFEQMLSLAKRCKEHEAYLVIDEAFYDFCKSYRSLVPILQHYANVILLRSMTKMFAIPSLRLGYILADERVIASLKNYKSHWSVNGIAIRAGEACLKEEVFIEETRDYIENERERLFAFFHKEGYEFSPSQTNFYLLRWPDIESQLPLFVYLLRQGIVLRHTMNFPGIEDHWLRVAIKSKAENNQLLAALKGWRK</sequence>
<evidence type="ECO:0000256" key="4">
    <source>
        <dbReference type="ARBA" id="ARBA00012285"/>
    </source>
</evidence>
<keyword evidence="7" id="KW-0456">Lyase</keyword>
<reference evidence="11" key="1">
    <citation type="submission" date="2021-03" db="EMBL/GenBank/DDBJ databases">
        <title>Antimicrobial resistance genes in bacteria isolated from Japanese honey, and their potential for conferring macrolide and lincosamide resistance in the American foulbrood pathogen Paenibacillus larvae.</title>
        <authorList>
            <person name="Okamoto M."/>
            <person name="Kumagai M."/>
            <person name="Kanamori H."/>
            <person name="Takamatsu D."/>
        </authorList>
    </citation>
    <scope>NUCLEOTIDE SEQUENCE</scope>
    <source>
        <strain evidence="11">J27TS8</strain>
    </source>
</reference>
<dbReference type="InterPro" id="IPR015421">
    <property type="entry name" value="PyrdxlP-dep_Trfase_major"/>
</dbReference>
<evidence type="ECO:0000313" key="11">
    <source>
        <dbReference type="EMBL" id="GIN63490.1"/>
    </source>
</evidence>
<comment type="caution">
    <text evidence="11">The sequence shown here is derived from an EMBL/GenBank/DDBJ whole genome shotgun (WGS) entry which is preliminary data.</text>
</comment>
<keyword evidence="12" id="KW-1185">Reference proteome</keyword>
<dbReference type="PANTHER" id="PTHR42885">
    <property type="entry name" value="HISTIDINOL-PHOSPHATE AMINOTRANSFERASE-RELATED"/>
    <property type="match status" value="1"/>
</dbReference>
<dbReference type="SUPFAM" id="SSF53383">
    <property type="entry name" value="PLP-dependent transferases"/>
    <property type="match status" value="1"/>
</dbReference>
<proteinExistence type="predicted"/>
<evidence type="ECO:0000256" key="2">
    <source>
        <dbReference type="ARBA" id="ARBA00003444"/>
    </source>
</evidence>
<dbReference type="InterPro" id="IPR015422">
    <property type="entry name" value="PyrdxlP-dep_Trfase_small"/>
</dbReference>
<keyword evidence="5" id="KW-0169">Cobalamin biosynthesis</keyword>
<evidence type="ECO:0000313" key="12">
    <source>
        <dbReference type="Proteomes" id="UP000682111"/>
    </source>
</evidence>
<feature type="domain" description="Aminotransferase class I/classII large" evidence="10">
    <location>
        <begin position="24"/>
        <end position="348"/>
    </location>
</feature>
<dbReference type="Proteomes" id="UP000682111">
    <property type="component" value="Unassembled WGS sequence"/>
</dbReference>
<dbReference type="GO" id="GO:0048472">
    <property type="term" value="F:threonine-phosphate decarboxylase activity"/>
    <property type="evidence" value="ECO:0007669"/>
    <property type="project" value="UniProtKB-EC"/>
</dbReference>
<dbReference type="RefSeq" id="WP_212934188.1">
    <property type="nucleotide sequence ID" value="NZ_BORC01000006.1"/>
</dbReference>
<dbReference type="Gene3D" id="3.40.640.10">
    <property type="entry name" value="Type I PLP-dependent aspartate aminotransferase-like (Major domain)"/>
    <property type="match status" value="1"/>
</dbReference>
<protein>
    <recommendedName>
        <fullName evidence="4">threonine-phosphate decarboxylase</fullName>
        <ecNumber evidence="4">4.1.1.81</ecNumber>
    </recommendedName>
    <alternativeName>
        <fullName evidence="8">L-threonine-O-3-phosphate decarboxylase</fullName>
    </alternativeName>
</protein>
<evidence type="ECO:0000256" key="7">
    <source>
        <dbReference type="ARBA" id="ARBA00023239"/>
    </source>
</evidence>
<dbReference type="CDD" id="cd00609">
    <property type="entry name" value="AAT_like"/>
    <property type="match status" value="1"/>
</dbReference>
<organism evidence="11 12">
    <name type="scientific">Robertmurraya siralis</name>
    <dbReference type="NCBI Taxonomy" id="77777"/>
    <lineage>
        <taxon>Bacteria</taxon>
        <taxon>Bacillati</taxon>
        <taxon>Bacillota</taxon>
        <taxon>Bacilli</taxon>
        <taxon>Bacillales</taxon>
        <taxon>Bacillaceae</taxon>
        <taxon>Robertmurraya</taxon>
    </lineage>
</organism>
<dbReference type="EMBL" id="BORC01000006">
    <property type="protein sequence ID" value="GIN63490.1"/>
    <property type="molecule type" value="Genomic_DNA"/>
</dbReference>
<dbReference type="GO" id="GO:0030170">
    <property type="term" value="F:pyridoxal phosphate binding"/>
    <property type="evidence" value="ECO:0007669"/>
    <property type="project" value="InterPro"/>
</dbReference>
<dbReference type="InterPro" id="IPR004839">
    <property type="entry name" value="Aminotransferase_I/II_large"/>
</dbReference>
<keyword evidence="6" id="KW-0663">Pyridoxal phosphate</keyword>
<gene>
    <name evidence="11" type="primary">cobD</name>
    <name evidence="11" type="ORF">J27TS8_34830</name>
</gene>
<comment type="catalytic activity">
    <reaction evidence="9">
        <text>O-phospho-L-threonine + H(+) = (R)-1-aminopropan-2-yl phosphate + CO2</text>
        <dbReference type="Rhea" id="RHEA:11492"/>
        <dbReference type="ChEBI" id="CHEBI:15378"/>
        <dbReference type="ChEBI" id="CHEBI:16526"/>
        <dbReference type="ChEBI" id="CHEBI:58563"/>
        <dbReference type="ChEBI" id="CHEBI:58675"/>
        <dbReference type="EC" id="4.1.1.81"/>
    </reaction>
</comment>
<dbReference type="Pfam" id="PF00155">
    <property type="entry name" value="Aminotran_1_2"/>
    <property type="match status" value="1"/>
</dbReference>
<dbReference type="NCBIfam" id="TIGR01140">
    <property type="entry name" value="L_thr_O3P_dcar"/>
    <property type="match status" value="1"/>
</dbReference>
<evidence type="ECO:0000256" key="6">
    <source>
        <dbReference type="ARBA" id="ARBA00022898"/>
    </source>
</evidence>
<dbReference type="InterPro" id="IPR015424">
    <property type="entry name" value="PyrdxlP-dep_Trfase"/>
</dbReference>
<dbReference type="InterPro" id="IPR005860">
    <property type="entry name" value="CobD"/>
</dbReference>
<dbReference type="Gene3D" id="3.90.1150.10">
    <property type="entry name" value="Aspartate Aminotransferase, domain 1"/>
    <property type="match status" value="1"/>
</dbReference>
<dbReference type="PANTHER" id="PTHR42885:SF1">
    <property type="entry name" value="THREONINE-PHOSPHATE DECARBOXYLASE"/>
    <property type="match status" value="1"/>
</dbReference>
<evidence type="ECO:0000256" key="5">
    <source>
        <dbReference type="ARBA" id="ARBA00022573"/>
    </source>
</evidence>
<evidence type="ECO:0000256" key="3">
    <source>
        <dbReference type="ARBA" id="ARBA00004953"/>
    </source>
</evidence>
<dbReference type="AlphaFoldDB" id="A0A919WK79"/>
<comment type="pathway">
    <text evidence="3">Cofactor biosynthesis; adenosylcobalamin biosynthesis.</text>
</comment>
<name>A0A919WK79_9BACI</name>
<dbReference type="EC" id="4.1.1.81" evidence="4"/>
<accession>A0A919WK79</accession>